<evidence type="ECO:0000313" key="1">
    <source>
        <dbReference type="EMBL" id="TLU72082.1"/>
    </source>
</evidence>
<accession>A0A5R9J3F1</accession>
<dbReference type="NCBIfam" id="TIGR03464">
    <property type="entry name" value="HpnC"/>
    <property type="match status" value="1"/>
</dbReference>
<keyword evidence="2" id="KW-1185">Reference proteome</keyword>
<sequence>MNDMRPQQAIPVAEVASGKGKQDENFPVGSLLLDRRHRPHVHAYYGFARAIDDIADNSLLSPEAKVARLDAMEAAVLGRFGGEAASAGELAHAVRLRASLALTGVPATTATDLIVAFRRDAVQPRTPDWDDLLLYCRYSANPVGRYLLALHGESEATAPASDALCTALQVLNHLQDCADDLATLDRCYIPQDWLAQAGLDETALRASAAGPALRRILDRLLDEVDALNRLAATLPGQVVDRRMRLEAAVIVGLSHRLATRLRREDPLAGRVKLRRNDVAGSLLGAARAWRR</sequence>
<dbReference type="Proteomes" id="UP000305654">
    <property type="component" value="Unassembled WGS sequence"/>
</dbReference>
<dbReference type="AlphaFoldDB" id="A0A5R9J3F1"/>
<dbReference type="PANTHER" id="PTHR31480">
    <property type="entry name" value="BIFUNCTIONAL LYCOPENE CYCLASE/PHYTOENE SYNTHASE"/>
    <property type="match status" value="1"/>
</dbReference>
<comment type="caution">
    <text evidence="1">The sequence shown here is derived from an EMBL/GenBank/DDBJ whole genome shotgun (WGS) entry which is preliminary data.</text>
</comment>
<dbReference type="GO" id="GO:0051996">
    <property type="term" value="F:squalene synthase [NAD(P)H] activity"/>
    <property type="evidence" value="ECO:0007669"/>
    <property type="project" value="UniProtKB-EC"/>
</dbReference>
<protein>
    <submittedName>
        <fullName evidence="1">Squalene synthase HpnC</fullName>
        <ecNumber evidence="1">2.5.1.21</ecNumber>
    </submittedName>
</protein>
<dbReference type="OrthoDB" id="9807580at2"/>
<organism evidence="1 2">
    <name type="scientific">Lichenicoccus roseus</name>
    <dbReference type="NCBI Taxonomy" id="2683649"/>
    <lineage>
        <taxon>Bacteria</taxon>
        <taxon>Pseudomonadati</taxon>
        <taxon>Pseudomonadota</taxon>
        <taxon>Alphaproteobacteria</taxon>
        <taxon>Acetobacterales</taxon>
        <taxon>Acetobacteraceae</taxon>
        <taxon>Lichenicoccus</taxon>
    </lineage>
</organism>
<dbReference type="GO" id="GO:0004311">
    <property type="term" value="F:geranylgeranyl diphosphate synthase activity"/>
    <property type="evidence" value="ECO:0007669"/>
    <property type="project" value="InterPro"/>
</dbReference>
<dbReference type="InterPro" id="IPR002060">
    <property type="entry name" value="Squ/phyt_synthse"/>
</dbReference>
<dbReference type="SFLD" id="SFLDG01212">
    <property type="entry name" value="Phytoene_synthase_like"/>
    <property type="match status" value="1"/>
</dbReference>
<dbReference type="Gene3D" id="1.10.600.10">
    <property type="entry name" value="Farnesyl Diphosphate Synthase"/>
    <property type="match status" value="1"/>
</dbReference>
<dbReference type="InterPro" id="IPR044843">
    <property type="entry name" value="Trans_IPPS_bact-type"/>
</dbReference>
<dbReference type="Pfam" id="PF00494">
    <property type="entry name" value="SQS_PSY"/>
    <property type="match status" value="1"/>
</dbReference>
<gene>
    <name evidence="1" type="primary">hpnC</name>
    <name evidence="1" type="ORF">FE263_13235</name>
</gene>
<name>A0A5R9J3F1_9PROT</name>
<dbReference type="SUPFAM" id="SSF48576">
    <property type="entry name" value="Terpenoid synthases"/>
    <property type="match status" value="1"/>
</dbReference>
<dbReference type="InterPro" id="IPR017827">
    <property type="entry name" value="HSQ_synthase_HpnC"/>
</dbReference>
<proteinExistence type="predicted"/>
<dbReference type="EMBL" id="VCDI01000004">
    <property type="protein sequence ID" value="TLU72082.1"/>
    <property type="molecule type" value="Genomic_DNA"/>
</dbReference>
<keyword evidence="1" id="KW-0808">Transferase</keyword>
<dbReference type="SFLD" id="SFLDG01018">
    <property type="entry name" value="Squalene/Phytoene_Synthase_Lik"/>
    <property type="match status" value="1"/>
</dbReference>
<reference evidence="1 2" key="1">
    <citation type="submission" date="2019-05" db="EMBL/GenBank/DDBJ databases">
        <authorList>
            <person name="Pankratov T."/>
            <person name="Grouzdev D."/>
        </authorList>
    </citation>
    <scope>NUCLEOTIDE SEQUENCE [LARGE SCALE GENOMIC DNA]</scope>
    <source>
        <strain evidence="1 2">KEBCLARHB70R</strain>
    </source>
</reference>
<dbReference type="EC" id="2.5.1.21" evidence="1"/>
<evidence type="ECO:0000313" key="2">
    <source>
        <dbReference type="Proteomes" id="UP000305654"/>
    </source>
</evidence>
<dbReference type="InterPro" id="IPR008949">
    <property type="entry name" value="Isoprenoid_synthase_dom_sf"/>
</dbReference>
<dbReference type="SFLD" id="SFLDS00005">
    <property type="entry name" value="Isoprenoid_Synthase_Type_I"/>
    <property type="match status" value="1"/>
</dbReference>